<dbReference type="Pfam" id="PF13311">
    <property type="entry name" value="DUF4080"/>
    <property type="match status" value="1"/>
</dbReference>
<dbReference type="InterPro" id="IPR058240">
    <property type="entry name" value="rSAM_sf"/>
</dbReference>
<dbReference type="Proteomes" id="UP000005695">
    <property type="component" value="Unassembled WGS sequence"/>
</dbReference>
<dbReference type="SUPFAM" id="SSF52242">
    <property type="entry name" value="Cobalamin (vitamin B12)-binding domain"/>
    <property type="match status" value="1"/>
</dbReference>
<dbReference type="PANTHER" id="PTHR43409">
    <property type="entry name" value="ANAEROBIC MAGNESIUM-PROTOPORPHYRIN IX MONOMETHYL ESTER CYCLASE-RELATED"/>
    <property type="match status" value="1"/>
</dbReference>
<feature type="domain" description="B12-binding" evidence="6">
    <location>
        <begin position="1"/>
        <end position="138"/>
    </location>
</feature>
<keyword evidence="3" id="KW-0479">Metal-binding</keyword>
<keyword evidence="9" id="KW-1185">Reference proteome</keyword>
<dbReference type="PANTHER" id="PTHR43409:SF16">
    <property type="entry name" value="SLR0320 PROTEIN"/>
    <property type="match status" value="1"/>
</dbReference>
<dbReference type="Gene3D" id="3.40.50.280">
    <property type="entry name" value="Cobalamin-binding domain"/>
    <property type="match status" value="1"/>
</dbReference>
<keyword evidence="2" id="KW-0949">S-adenosyl-L-methionine</keyword>
<dbReference type="SMART" id="SM00729">
    <property type="entry name" value="Elp3"/>
    <property type="match status" value="1"/>
</dbReference>
<dbReference type="SUPFAM" id="SSF102114">
    <property type="entry name" value="Radical SAM enzymes"/>
    <property type="match status" value="1"/>
</dbReference>
<dbReference type="SFLD" id="SFLDG01123">
    <property type="entry name" value="methyltransferase_(Class_B)"/>
    <property type="match status" value="1"/>
</dbReference>
<evidence type="ECO:0000256" key="2">
    <source>
        <dbReference type="ARBA" id="ARBA00022691"/>
    </source>
</evidence>
<dbReference type="GO" id="GO:0003824">
    <property type="term" value="F:catalytic activity"/>
    <property type="evidence" value="ECO:0007669"/>
    <property type="project" value="InterPro"/>
</dbReference>
<dbReference type="PROSITE" id="PS51918">
    <property type="entry name" value="RADICAL_SAM"/>
    <property type="match status" value="1"/>
</dbReference>
<proteinExistence type="predicted"/>
<dbReference type="Pfam" id="PF02310">
    <property type="entry name" value="B12-binding"/>
    <property type="match status" value="1"/>
</dbReference>
<gene>
    <name evidence="8" type="ORF">Dace_0622</name>
</gene>
<evidence type="ECO:0000256" key="3">
    <source>
        <dbReference type="ARBA" id="ARBA00022723"/>
    </source>
</evidence>
<accession>Q1JWM1</accession>
<dbReference type="InterPro" id="IPR051198">
    <property type="entry name" value="BchE-like"/>
</dbReference>
<dbReference type="RefSeq" id="WP_006002356.1">
    <property type="nucleotide sequence ID" value="NZ_AAEW02000020.1"/>
</dbReference>
<keyword evidence="5" id="KW-0411">Iron-sulfur</keyword>
<dbReference type="InterPro" id="IPR036724">
    <property type="entry name" value="Cobalamin-bd_sf"/>
</dbReference>
<dbReference type="InterPro" id="IPR025288">
    <property type="entry name" value="DUF4080"/>
</dbReference>
<evidence type="ECO:0000259" key="6">
    <source>
        <dbReference type="PROSITE" id="PS51332"/>
    </source>
</evidence>
<dbReference type="InterPro" id="IPR006638">
    <property type="entry name" value="Elp3/MiaA/NifB-like_rSAM"/>
</dbReference>
<sequence length="573" mass="65776">MRTLLTTLHSKYIHPSLALPYLAAYCQQDATVNCGELLIREFTLHEPKENVLYELLKKQPDVIAFSVYLWNRIATLELVDALHVAAPQIRIILGGPEVSYETASLWQHHPGINAIIRGEGEQPLRALLHSWRTGEQPQLIPGIEQRNGEQIIDGGDGPLLESLDSIPSPFESGDMDCERGFVYYETSRGCPYSCAFCMSALDTRVRSFSIERIERDLLWLMKREIPKVKLVDRTFNYDPRRAYHIFSFILQHNRCSHFHFEIGAHLLDEATLELLKTVPDDMFQFEIGIQSTLPETLKTIKRHAPQQQLFDNIRALIETTQVHLHLDLIAGLPGEDMAQMVKGFDQVMALNPDHLQIETVKLLPGAPLRQQAQHHQLVFDPNPPYRVLATPTMDYNDLEEIRALSRVLDLTWNCGRARNLLRYLGNYYQSMGKAFLAIAQDWQQRNVLRFPLGQKELFEQLAAFIRHQTDVNTQPILLDILARDCALTERLTPGNAPDFFDLNLDRDQQARLKQCVAEQLQRIQGQGIKLQHFAARFHHLPEREPAVHVFFYLTGSGRKMEVKETILNEESTI</sequence>
<evidence type="ECO:0000256" key="5">
    <source>
        <dbReference type="ARBA" id="ARBA00023014"/>
    </source>
</evidence>
<dbReference type="SFLD" id="SFLDG01082">
    <property type="entry name" value="B12-binding_domain_containing"/>
    <property type="match status" value="1"/>
</dbReference>
<dbReference type="GO" id="GO:0005829">
    <property type="term" value="C:cytosol"/>
    <property type="evidence" value="ECO:0007669"/>
    <property type="project" value="TreeGrafter"/>
</dbReference>
<keyword evidence="4" id="KW-0408">Iron</keyword>
<dbReference type="CDD" id="cd01335">
    <property type="entry name" value="Radical_SAM"/>
    <property type="match status" value="1"/>
</dbReference>
<dbReference type="GO" id="GO:0051539">
    <property type="term" value="F:4 iron, 4 sulfur cluster binding"/>
    <property type="evidence" value="ECO:0007669"/>
    <property type="project" value="UniProtKB-KW"/>
</dbReference>
<dbReference type="OrthoDB" id="9762608at2"/>
<dbReference type="AlphaFoldDB" id="Q1JWM1"/>
<dbReference type="EMBL" id="AAEW02000020">
    <property type="protein sequence ID" value="EAT14658.1"/>
    <property type="molecule type" value="Genomic_DNA"/>
</dbReference>
<evidence type="ECO:0000313" key="8">
    <source>
        <dbReference type="EMBL" id="EAT14658.1"/>
    </source>
</evidence>
<evidence type="ECO:0000256" key="1">
    <source>
        <dbReference type="ARBA" id="ARBA00001966"/>
    </source>
</evidence>
<dbReference type="PROSITE" id="PS51332">
    <property type="entry name" value="B12_BINDING"/>
    <property type="match status" value="1"/>
</dbReference>
<evidence type="ECO:0000259" key="7">
    <source>
        <dbReference type="PROSITE" id="PS51918"/>
    </source>
</evidence>
<dbReference type="InterPro" id="IPR023404">
    <property type="entry name" value="rSAM_horseshoe"/>
</dbReference>
<dbReference type="SFLD" id="SFLDS00029">
    <property type="entry name" value="Radical_SAM"/>
    <property type="match status" value="1"/>
</dbReference>
<comment type="caution">
    <text evidence="8">The sequence shown here is derived from an EMBL/GenBank/DDBJ whole genome shotgun (WGS) entry which is preliminary data.</text>
</comment>
<evidence type="ECO:0000313" key="9">
    <source>
        <dbReference type="Proteomes" id="UP000005695"/>
    </source>
</evidence>
<evidence type="ECO:0000256" key="4">
    <source>
        <dbReference type="ARBA" id="ARBA00023004"/>
    </source>
</evidence>
<dbReference type="InterPro" id="IPR034466">
    <property type="entry name" value="Methyltransferase_Class_B"/>
</dbReference>
<feature type="domain" description="Radical SAM core" evidence="7">
    <location>
        <begin position="176"/>
        <end position="399"/>
    </location>
</feature>
<reference evidence="8" key="2">
    <citation type="submission" date="2006-05" db="EMBL/GenBank/DDBJ databases">
        <title>Sequencing of the draft genome and assembly of Desulfuromonas acetoxidans DSM 684.</title>
        <authorList>
            <consortium name="US DOE Joint Genome Institute (JGI-PGF)"/>
            <person name="Copeland A."/>
            <person name="Lucas S."/>
            <person name="Lapidus A."/>
            <person name="Barry K."/>
            <person name="Detter J.C."/>
            <person name="Glavina del Rio T."/>
            <person name="Hammon N."/>
            <person name="Israni S."/>
            <person name="Dalin E."/>
            <person name="Tice H."/>
            <person name="Bruce D."/>
            <person name="Pitluck S."/>
            <person name="Richardson P."/>
        </authorList>
    </citation>
    <scope>NUCLEOTIDE SEQUENCE [LARGE SCALE GENOMIC DNA]</scope>
    <source>
        <strain evidence="8">DSM 684</strain>
    </source>
</reference>
<dbReference type="InterPro" id="IPR007197">
    <property type="entry name" value="rSAM"/>
</dbReference>
<dbReference type="InterPro" id="IPR006158">
    <property type="entry name" value="Cobalamin-bd"/>
</dbReference>
<name>Q1JWM1_DESA6</name>
<comment type="cofactor">
    <cofactor evidence="1">
        <name>[4Fe-4S] cluster</name>
        <dbReference type="ChEBI" id="CHEBI:49883"/>
    </cofactor>
</comment>
<organism evidence="8 9">
    <name type="scientific">Desulfuromonas acetoxidans (strain DSM 684 / 11070)</name>
    <dbReference type="NCBI Taxonomy" id="281689"/>
    <lineage>
        <taxon>Bacteria</taxon>
        <taxon>Pseudomonadati</taxon>
        <taxon>Thermodesulfobacteriota</taxon>
        <taxon>Desulfuromonadia</taxon>
        <taxon>Desulfuromonadales</taxon>
        <taxon>Desulfuromonadaceae</taxon>
        <taxon>Desulfuromonas</taxon>
    </lineage>
</organism>
<dbReference type="Pfam" id="PF04055">
    <property type="entry name" value="Radical_SAM"/>
    <property type="match status" value="1"/>
</dbReference>
<dbReference type="Gene3D" id="3.80.30.20">
    <property type="entry name" value="tm_1862 like domain"/>
    <property type="match status" value="1"/>
</dbReference>
<dbReference type="GO" id="GO:0031419">
    <property type="term" value="F:cobalamin binding"/>
    <property type="evidence" value="ECO:0007669"/>
    <property type="project" value="InterPro"/>
</dbReference>
<reference evidence="8" key="1">
    <citation type="submission" date="2006-05" db="EMBL/GenBank/DDBJ databases">
        <title>Annotation of the draft genome assembly of Desulfuromonas acetoxidans DSM 684.</title>
        <authorList>
            <consortium name="US DOE Joint Genome Institute (JGI-ORNL)"/>
            <person name="Larimer F."/>
            <person name="Land M."/>
            <person name="Hauser L."/>
        </authorList>
    </citation>
    <scope>NUCLEOTIDE SEQUENCE [LARGE SCALE GENOMIC DNA]</scope>
    <source>
        <strain evidence="8">DSM 684</strain>
    </source>
</reference>
<dbReference type="GO" id="GO:0046872">
    <property type="term" value="F:metal ion binding"/>
    <property type="evidence" value="ECO:0007669"/>
    <property type="project" value="UniProtKB-KW"/>
</dbReference>
<protein>
    <submittedName>
        <fullName evidence="8">Radical SAM</fullName>
    </submittedName>
</protein>